<protein>
    <recommendedName>
        <fullName evidence="2">GIY-YIG domain-containing protein</fullName>
    </recommendedName>
</protein>
<sequence>MYFVYILKCRDGSLYTGVTTDLHRRLEQHKKGKGGHYTRAKGALKIQYSEKAGSRSVALKRETEIKSWTRKKKLNLIKFG</sequence>
<dbReference type="EMBL" id="MFLP01000006">
    <property type="protein sequence ID" value="OGG71236.1"/>
    <property type="molecule type" value="Genomic_DNA"/>
</dbReference>
<dbReference type="InterPro" id="IPR000305">
    <property type="entry name" value="GIY-YIG_endonuc"/>
</dbReference>
<reference evidence="3 4" key="1">
    <citation type="journal article" date="2016" name="Nat. Commun.">
        <title>Thousands of microbial genomes shed light on interconnected biogeochemical processes in an aquifer system.</title>
        <authorList>
            <person name="Anantharaman K."/>
            <person name="Brown C.T."/>
            <person name="Hug L.A."/>
            <person name="Sharon I."/>
            <person name="Castelle C.J."/>
            <person name="Probst A.J."/>
            <person name="Thomas B.C."/>
            <person name="Singh A."/>
            <person name="Wilkins M.J."/>
            <person name="Karaoz U."/>
            <person name="Brodie E.L."/>
            <person name="Williams K.H."/>
            <person name="Hubbard S.S."/>
            <person name="Banfield J.F."/>
        </authorList>
    </citation>
    <scope>NUCLEOTIDE SEQUENCE [LARGE SCALE GENOMIC DNA]</scope>
</reference>
<feature type="domain" description="GIY-YIG" evidence="2">
    <location>
        <begin position="1"/>
        <end position="76"/>
    </location>
</feature>
<evidence type="ECO:0000313" key="4">
    <source>
        <dbReference type="Proteomes" id="UP000176689"/>
    </source>
</evidence>
<dbReference type="AlphaFoldDB" id="A0A1F6EC63"/>
<evidence type="ECO:0000313" key="3">
    <source>
        <dbReference type="EMBL" id="OGG71236.1"/>
    </source>
</evidence>
<proteinExistence type="inferred from homology"/>
<dbReference type="InterPro" id="IPR035901">
    <property type="entry name" value="GIY-YIG_endonuc_sf"/>
</dbReference>
<gene>
    <name evidence="3" type="ORF">A3F27_00015</name>
</gene>
<dbReference type="PANTHER" id="PTHR34477:SF1">
    <property type="entry name" value="UPF0213 PROTEIN YHBQ"/>
    <property type="match status" value="1"/>
</dbReference>
<dbReference type="PANTHER" id="PTHR34477">
    <property type="entry name" value="UPF0213 PROTEIN YHBQ"/>
    <property type="match status" value="1"/>
</dbReference>
<dbReference type="PROSITE" id="PS50164">
    <property type="entry name" value="GIY_YIG"/>
    <property type="match status" value="1"/>
</dbReference>
<comment type="similarity">
    <text evidence="1">Belongs to the UPF0213 family.</text>
</comment>
<dbReference type="Gene3D" id="3.40.1440.10">
    <property type="entry name" value="GIY-YIG endonuclease"/>
    <property type="match status" value="1"/>
</dbReference>
<dbReference type="InterPro" id="IPR050190">
    <property type="entry name" value="UPF0213_domain"/>
</dbReference>
<dbReference type="CDD" id="cd10456">
    <property type="entry name" value="GIY-YIG_UPF0213"/>
    <property type="match status" value="1"/>
</dbReference>
<dbReference type="Proteomes" id="UP000176689">
    <property type="component" value="Unassembled WGS sequence"/>
</dbReference>
<evidence type="ECO:0000259" key="2">
    <source>
        <dbReference type="PROSITE" id="PS50164"/>
    </source>
</evidence>
<name>A0A1F6EC63_9BACT</name>
<dbReference type="Pfam" id="PF01541">
    <property type="entry name" value="GIY-YIG"/>
    <property type="match status" value="1"/>
</dbReference>
<organism evidence="3 4">
    <name type="scientific">Candidatus Kaiserbacteria bacterium RIFCSPHIGHO2_12_FULL_53_13</name>
    <dbReference type="NCBI Taxonomy" id="1798502"/>
    <lineage>
        <taxon>Bacteria</taxon>
        <taxon>Candidatus Kaiseribacteriota</taxon>
    </lineage>
</organism>
<evidence type="ECO:0000256" key="1">
    <source>
        <dbReference type="ARBA" id="ARBA00007435"/>
    </source>
</evidence>
<comment type="caution">
    <text evidence="3">The sequence shown here is derived from an EMBL/GenBank/DDBJ whole genome shotgun (WGS) entry which is preliminary data.</text>
</comment>
<dbReference type="SMART" id="SM00465">
    <property type="entry name" value="GIYc"/>
    <property type="match status" value="1"/>
</dbReference>
<accession>A0A1F6EC63</accession>
<dbReference type="SUPFAM" id="SSF82771">
    <property type="entry name" value="GIY-YIG endonuclease"/>
    <property type="match status" value="1"/>
</dbReference>